<gene>
    <name evidence="3" type="ORF">BS47DRAFT_306521</name>
</gene>
<accession>A0A9P6AMH6</accession>
<dbReference type="PANTHER" id="PTHR36223:SF1">
    <property type="entry name" value="TRANSCRIPTION ELONGATION FACTOR EAF N-TERMINAL DOMAIN-CONTAINING PROTEIN"/>
    <property type="match status" value="1"/>
</dbReference>
<keyword evidence="4" id="KW-1185">Reference proteome</keyword>
<evidence type="ECO:0000313" key="3">
    <source>
        <dbReference type="EMBL" id="KAF9507511.1"/>
    </source>
</evidence>
<dbReference type="PANTHER" id="PTHR36223">
    <property type="entry name" value="BETA-LACTAMASE-TYPE TRANSPEPTIDASE FOLD DOMAIN CONTAINING PROTEIN"/>
    <property type="match status" value="1"/>
</dbReference>
<sequence>MVRAPGTGFQFRILCEGEYLPEYSVVAEGNRVTCWVASKEGKAFEIGVQPEFTPYPPERMLRIAIYFDGSNESAGRYTVSSTPVRTSALARIDRITTEGGIERQFCFSKLKLLENDGSTQLSENQIKLLGTIHLRLNHVRRVGPYYYAAQVASQRAIAPPALNERSKKGGGHVISLGAQLGPSTARPTFATGLVPNMPSLDILFHYAPKELLIAREIIPRPPSLPPVIKQATGHAAAKRGREETDDDDASALTDEEDAAAYARLRAKIAAKKRVKITSVKSEPSEISTRMFKKGEIIDISD</sequence>
<feature type="compositionally biased region" description="Acidic residues" evidence="1">
    <location>
        <begin position="243"/>
        <end position="254"/>
    </location>
</feature>
<name>A0A9P6AMH6_9AGAM</name>
<evidence type="ECO:0000256" key="1">
    <source>
        <dbReference type="SAM" id="MobiDB-lite"/>
    </source>
</evidence>
<proteinExistence type="predicted"/>
<evidence type="ECO:0000313" key="4">
    <source>
        <dbReference type="Proteomes" id="UP000886523"/>
    </source>
</evidence>
<dbReference type="Proteomes" id="UP000886523">
    <property type="component" value="Unassembled WGS sequence"/>
</dbReference>
<dbReference type="EMBL" id="MU129079">
    <property type="protein sequence ID" value="KAF9507511.1"/>
    <property type="molecule type" value="Genomic_DNA"/>
</dbReference>
<organism evidence="3 4">
    <name type="scientific">Hydnum rufescens UP504</name>
    <dbReference type="NCBI Taxonomy" id="1448309"/>
    <lineage>
        <taxon>Eukaryota</taxon>
        <taxon>Fungi</taxon>
        <taxon>Dikarya</taxon>
        <taxon>Basidiomycota</taxon>
        <taxon>Agaricomycotina</taxon>
        <taxon>Agaricomycetes</taxon>
        <taxon>Cantharellales</taxon>
        <taxon>Hydnaceae</taxon>
        <taxon>Hydnum</taxon>
    </lineage>
</organism>
<comment type="caution">
    <text evidence="3">The sequence shown here is derived from an EMBL/GenBank/DDBJ whole genome shotgun (WGS) entry which is preliminary data.</text>
</comment>
<feature type="domain" description="DUF7918" evidence="2">
    <location>
        <begin position="9"/>
        <end position="220"/>
    </location>
</feature>
<dbReference type="Pfam" id="PF25534">
    <property type="entry name" value="DUF7918"/>
    <property type="match status" value="1"/>
</dbReference>
<feature type="region of interest" description="Disordered" evidence="1">
    <location>
        <begin position="230"/>
        <end position="254"/>
    </location>
</feature>
<dbReference type="InterPro" id="IPR057678">
    <property type="entry name" value="DUF7918"/>
</dbReference>
<dbReference type="OrthoDB" id="3364132at2759"/>
<reference evidence="3" key="1">
    <citation type="journal article" date="2020" name="Nat. Commun.">
        <title>Large-scale genome sequencing of mycorrhizal fungi provides insights into the early evolution of symbiotic traits.</title>
        <authorList>
            <person name="Miyauchi S."/>
            <person name="Kiss E."/>
            <person name="Kuo A."/>
            <person name="Drula E."/>
            <person name="Kohler A."/>
            <person name="Sanchez-Garcia M."/>
            <person name="Morin E."/>
            <person name="Andreopoulos B."/>
            <person name="Barry K.W."/>
            <person name="Bonito G."/>
            <person name="Buee M."/>
            <person name="Carver A."/>
            <person name="Chen C."/>
            <person name="Cichocki N."/>
            <person name="Clum A."/>
            <person name="Culley D."/>
            <person name="Crous P.W."/>
            <person name="Fauchery L."/>
            <person name="Girlanda M."/>
            <person name="Hayes R.D."/>
            <person name="Keri Z."/>
            <person name="LaButti K."/>
            <person name="Lipzen A."/>
            <person name="Lombard V."/>
            <person name="Magnuson J."/>
            <person name="Maillard F."/>
            <person name="Murat C."/>
            <person name="Nolan M."/>
            <person name="Ohm R.A."/>
            <person name="Pangilinan J."/>
            <person name="Pereira M.F."/>
            <person name="Perotto S."/>
            <person name="Peter M."/>
            <person name="Pfister S."/>
            <person name="Riley R."/>
            <person name="Sitrit Y."/>
            <person name="Stielow J.B."/>
            <person name="Szollosi G."/>
            <person name="Zifcakova L."/>
            <person name="Stursova M."/>
            <person name="Spatafora J.W."/>
            <person name="Tedersoo L."/>
            <person name="Vaario L.M."/>
            <person name="Yamada A."/>
            <person name="Yan M."/>
            <person name="Wang P."/>
            <person name="Xu J."/>
            <person name="Bruns T."/>
            <person name="Baldrian P."/>
            <person name="Vilgalys R."/>
            <person name="Dunand C."/>
            <person name="Henrissat B."/>
            <person name="Grigoriev I.V."/>
            <person name="Hibbett D."/>
            <person name="Nagy L.G."/>
            <person name="Martin F.M."/>
        </authorList>
    </citation>
    <scope>NUCLEOTIDE SEQUENCE</scope>
    <source>
        <strain evidence="3">UP504</strain>
    </source>
</reference>
<protein>
    <recommendedName>
        <fullName evidence="2">DUF7918 domain-containing protein</fullName>
    </recommendedName>
</protein>
<evidence type="ECO:0000259" key="2">
    <source>
        <dbReference type="Pfam" id="PF25534"/>
    </source>
</evidence>
<dbReference type="AlphaFoldDB" id="A0A9P6AMH6"/>